<dbReference type="GO" id="GO:0003677">
    <property type="term" value="F:DNA binding"/>
    <property type="evidence" value="ECO:0007669"/>
    <property type="project" value="InterPro"/>
</dbReference>
<dbReference type="Pfam" id="PF00538">
    <property type="entry name" value="Linker_histone"/>
    <property type="match status" value="1"/>
</dbReference>
<organism evidence="4 5">
    <name type="scientific">Toxocara canis</name>
    <name type="common">Canine roundworm</name>
    <dbReference type="NCBI Taxonomy" id="6265"/>
    <lineage>
        <taxon>Eukaryota</taxon>
        <taxon>Metazoa</taxon>
        <taxon>Ecdysozoa</taxon>
        <taxon>Nematoda</taxon>
        <taxon>Chromadorea</taxon>
        <taxon>Rhabditida</taxon>
        <taxon>Spirurina</taxon>
        <taxon>Ascaridomorpha</taxon>
        <taxon>Ascaridoidea</taxon>
        <taxon>Toxocaridae</taxon>
        <taxon>Toxocara</taxon>
    </lineage>
</organism>
<evidence type="ECO:0000313" key="5">
    <source>
        <dbReference type="WBParaSite" id="TCNE_0000538201-mRNA-1"/>
    </source>
</evidence>
<evidence type="ECO:0000313" key="4">
    <source>
        <dbReference type="Proteomes" id="UP000050794"/>
    </source>
</evidence>
<evidence type="ECO:0000259" key="2">
    <source>
        <dbReference type="Pfam" id="PF00538"/>
    </source>
</evidence>
<feature type="region of interest" description="Disordered" evidence="1">
    <location>
        <begin position="20"/>
        <end position="41"/>
    </location>
</feature>
<dbReference type="Gene3D" id="1.10.10.10">
    <property type="entry name" value="Winged helix-like DNA-binding domain superfamily/Winged helix DNA-binding domain"/>
    <property type="match status" value="1"/>
</dbReference>
<dbReference type="AlphaFoldDB" id="A0A183UA62"/>
<sequence length="67" mass="7042">MEIWSKLATATSDATIKAKKPAVKVKGTGKPKPSKASASHPPYSVMVKAAVVVLKDRKGSGHTPMLK</sequence>
<keyword evidence="4" id="KW-1185">Reference proteome</keyword>
<proteinExistence type="predicted"/>
<dbReference type="GO" id="GO:0000786">
    <property type="term" value="C:nucleosome"/>
    <property type="evidence" value="ECO:0007669"/>
    <property type="project" value="InterPro"/>
</dbReference>
<gene>
    <name evidence="3" type="ORF">TCNE_LOCUS5382</name>
</gene>
<dbReference type="EMBL" id="UYWY01019352">
    <property type="protein sequence ID" value="VDM36492.1"/>
    <property type="molecule type" value="Genomic_DNA"/>
</dbReference>
<dbReference type="InterPro" id="IPR005818">
    <property type="entry name" value="Histone_H1/H5_H15"/>
</dbReference>
<evidence type="ECO:0000256" key="1">
    <source>
        <dbReference type="SAM" id="MobiDB-lite"/>
    </source>
</evidence>
<dbReference type="WBParaSite" id="TCNE_0000538201-mRNA-1">
    <property type="protein sequence ID" value="TCNE_0000538201-mRNA-1"/>
    <property type="gene ID" value="TCNE_0000538201"/>
</dbReference>
<evidence type="ECO:0000313" key="3">
    <source>
        <dbReference type="EMBL" id="VDM36492.1"/>
    </source>
</evidence>
<dbReference type="InterPro" id="IPR036388">
    <property type="entry name" value="WH-like_DNA-bd_sf"/>
</dbReference>
<feature type="compositionally biased region" description="Basic residues" evidence="1">
    <location>
        <begin position="20"/>
        <end position="33"/>
    </location>
</feature>
<dbReference type="Proteomes" id="UP000050794">
    <property type="component" value="Unassembled WGS sequence"/>
</dbReference>
<reference evidence="3 4" key="2">
    <citation type="submission" date="2018-11" db="EMBL/GenBank/DDBJ databases">
        <authorList>
            <consortium name="Pathogen Informatics"/>
        </authorList>
    </citation>
    <scope>NUCLEOTIDE SEQUENCE [LARGE SCALE GENOMIC DNA]</scope>
</reference>
<name>A0A183UA62_TOXCA</name>
<feature type="domain" description="H15" evidence="2">
    <location>
        <begin position="40"/>
        <end position="61"/>
    </location>
</feature>
<accession>A0A183UA62</accession>
<reference evidence="5" key="1">
    <citation type="submission" date="2016-06" db="UniProtKB">
        <authorList>
            <consortium name="WormBaseParasite"/>
        </authorList>
    </citation>
    <scope>IDENTIFICATION</scope>
</reference>
<protein>
    <submittedName>
        <fullName evidence="5">H15 domain-containing protein</fullName>
    </submittedName>
</protein>
<dbReference type="GO" id="GO:0006334">
    <property type="term" value="P:nucleosome assembly"/>
    <property type="evidence" value="ECO:0007669"/>
    <property type="project" value="InterPro"/>
</dbReference>